<name>A0A9P6MPM8_9FUNG</name>
<dbReference type="AlphaFoldDB" id="A0A9P6MPM8"/>
<keyword evidence="2" id="KW-1185">Reference proteome</keyword>
<reference evidence="1" key="1">
    <citation type="journal article" date="2020" name="Fungal Divers.">
        <title>Resolving the Mortierellaceae phylogeny through synthesis of multi-gene phylogenetics and phylogenomics.</title>
        <authorList>
            <person name="Vandepol N."/>
            <person name="Liber J."/>
            <person name="Desiro A."/>
            <person name="Na H."/>
            <person name="Kennedy M."/>
            <person name="Barry K."/>
            <person name="Grigoriev I.V."/>
            <person name="Miller A.N."/>
            <person name="O'Donnell K."/>
            <person name="Stajich J.E."/>
            <person name="Bonito G."/>
        </authorList>
    </citation>
    <scope>NUCLEOTIDE SEQUENCE</scope>
    <source>
        <strain evidence="1">NRRL 2769</strain>
    </source>
</reference>
<comment type="caution">
    <text evidence="1">The sequence shown here is derived from an EMBL/GenBank/DDBJ whole genome shotgun (WGS) entry which is preliminary data.</text>
</comment>
<accession>A0A9P6MPM8</accession>
<dbReference type="SUPFAM" id="SSF54637">
    <property type="entry name" value="Thioesterase/thiol ester dehydrase-isomerase"/>
    <property type="match status" value="1"/>
</dbReference>
<organism evidence="1 2">
    <name type="scientific">Entomortierella chlamydospora</name>
    <dbReference type="NCBI Taxonomy" id="101097"/>
    <lineage>
        <taxon>Eukaryota</taxon>
        <taxon>Fungi</taxon>
        <taxon>Fungi incertae sedis</taxon>
        <taxon>Mucoromycota</taxon>
        <taxon>Mortierellomycotina</taxon>
        <taxon>Mortierellomycetes</taxon>
        <taxon>Mortierellales</taxon>
        <taxon>Mortierellaceae</taxon>
        <taxon>Entomortierella</taxon>
    </lineage>
</organism>
<dbReference type="Gene3D" id="3.10.129.10">
    <property type="entry name" value="Hotdog Thioesterase"/>
    <property type="match status" value="1"/>
</dbReference>
<proteinExistence type="predicted"/>
<dbReference type="InterPro" id="IPR029069">
    <property type="entry name" value="HotDog_dom_sf"/>
</dbReference>
<evidence type="ECO:0000313" key="2">
    <source>
        <dbReference type="Proteomes" id="UP000703661"/>
    </source>
</evidence>
<protein>
    <submittedName>
        <fullName evidence="1">Uncharacterized protein</fullName>
    </submittedName>
</protein>
<evidence type="ECO:0000313" key="1">
    <source>
        <dbReference type="EMBL" id="KAG0009014.1"/>
    </source>
</evidence>
<dbReference type="EMBL" id="JAAAID010001718">
    <property type="protein sequence ID" value="KAG0009014.1"/>
    <property type="molecule type" value="Genomic_DNA"/>
</dbReference>
<gene>
    <name evidence="1" type="ORF">BGZ80_002829</name>
</gene>
<sequence>MSTDLATSQYPEATKRVDVVFSQPTITMRWIESTTECRHMEALFLLVDDARDAHITQLMAAFPHLTDKNRVVRFANVKLDQENRRPRPKQLFRVETRFTFMGNTSAKFNHRFLTVPKSQAKRDFNNRDEDHLYTELKEGDEPERCFASAEGGLVFVKWQADEKGHRFFRPTPGVFVGLDLTAPPVIEFLGQKAPEMRPIGSTRPRNAFKVQIHLRKSDEDQLGHVTNSRYVGLLHDVLTFGLRTGYYSNGSGEDETETDLPVVPSYNMTTSQDVAVPAGSRFYKRGKIMELYVGYERELKVKPETYVWSWVEPTKIQDAYDVIRFEICSTENGQEQVVSLCRAIIKENTHQRASL</sequence>
<dbReference type="Proteomes" id="UP000703661">
    <property type="component" value="Unassembled WGS sequence"/>
</dbReference>